<dbReference type="CDD" id="cd00070">
    <property type="entry name" value="GLECT"/>
    <property type="match status" value="1"/>
</dbReference>
<evidence type="ECO:0000256" key="3">
    <source>
        <dbReference type="RuleBase" id="RU102079"/>
    </source>
</evidence>
<keyword evidence="1 3" id="KW-0430">Lectin</keyword>
<dbReference type="Pfam" id="PF00337">
    <property type="entry name" value="Gal-bind_lectin"/>
    <property type="match status" value="1"/>
</dbReference>
<feature type="non-terminal residue" evidence="5">
    <location>
        <position position="1"/>
    </location>
</feature>
<reference evidence="5 6" key="1">
    <citation type="journal article" date="2019" name="Sci. Rep.">
        <title>Orb-weaving spider Araneus ventricosus genome elucidates the spidroin gene catalogue.</title>
        <authorList>
            <person name="Kono N."/>
            <person name="Nakamura H."/>
            <person name="Ohtoshi R."/>
            <person name="Moran D.A.P."/>
            <person name="Shinohara A."/>
            <person name="Yoshida Y."/>
            <person name="Fujiwara M."/>
            <person name="Mori M."/>
            <person name="Tomita M."/>
            <person name="Arakawa K."/>
        </authorList>
    </citation>
    <scope>NUCLEOTIDE SEQUENCE [LARGE SCALE GENOMIC DNA]</scope>
</reference>
<dbReference type="GO" id="GO:0030246">
    <property type="term" value="F:carbohydrate binding"/>
    <property type="evidence" value="ECO:0007669"/>
    <property type="project" value="UniProtKB-UniRule"/>
</dbReference>
<dbReference type="InterPro" id="IPR044156">
    <property type="entry name" value="Galectin-like"/>
</dbReference>
<name>A0A4Y2T9Q3_ARAVE</name>
<evidence type="ECO:0000259" key="4">
    <source>
        <dbReference type="PROSITE" id="PS51304"/>
    </source>
</evidence>
<evidence type="ECO:0000256" key="1">
    <source>
        <dbReference type="ARBA" id="ARBA00022734"/>
    </source>
</evidence>
<gene>
    <name evidence="5" type="primary">LGALS4_2</name>
    <name evidence="5" type="ORF">AVEN_78322_1</name>
</gene>
<dbReference type="EMBL" id="BGPR01026651">
    <property type="protein sequence ID" value="GBN96543.1"/>
    <property type="molecule type" value="Genomic_DNA"/>
</dbReference>
<dbReference type="SMART" id="SM00276">
    <property type="entry name" value="GLECT"/>
    <property type="match status" value="1"/>
</dbReference>
<dbReference type="PROSITE" id="PS51304">
    <property type="entry name" value="GALECTIN"/>
    <property type="match status" value="1"/>
</dbReference>
<dbReference type="PANTHER" id="PTHR11346">
    <property type="entry name" value="GALECTIN"/>
    <property type="match status" value="1"/>
</dbReference>
<organism evidence="5 6">
    <name type="scientific">Araneus ventricosus</name>
    <name type="common">Orbweaver spider</name>
    <name type="synonym">Epeira ventricosa</name>
    <dbReference type="NCBI Taxonomy" id="182803"/>
    <lineage>
        <taxon>Eukaryota</taxon>
        <taxon>Metazoa</taxon>
        <taxon>Ecdysozoa</taxon>
        <taxon>Arthropoda</taxon>
        <taxon>Chelicerata</taxon>
        <taxon>Arachnida</taxon>
        <taxon>Araneae</taxon>
        <taxon>Araneomorphae</taxon>
        <taxon>Entelegynae</taxon>
        <taxon>Araneoidea</taxon>
        <taxon>Araneidae</taxon>
        <taxon>Araneus</taxon>
    </lineage>
</organism>
<comment type="caution">
    <text evidence="5">The sequence shown here is derived from an EMBL/GenBank/DDBJ whole genome shotgun (WGS) entry which is preliminary data.</text>
</comment>
<proteinExistence type="predicted"/>
<dbReference type="InterPro" id="IPR001079">
    <property type="entry name" value="Galectin_CRD"/>
</dbReference>
<evidence type="ECO:0000313" key="5">
    <source>
        <dbReference type="EMBL" id="GBN96543.1"/>
    </source>
</evidence>
<dbReference type="Proteomes" id="UP000499080">
    <property type="component" value="Unassembled WGS sequence"/>
</dbReference>
<dbReference type="SMART" id="SM00908">
    <property type="entry name" value="Gal-bind_lectin"/>
    <property type="match status" value="1"/>
</dbReference>
<dbReference type="OrthoDB" id="6432259at2759"/>
<keyword evidence="2" id="KW-0677">Repeat</keyword>
<protein>
    <recommendedName>
        <fullName evidence="3">Galectin</fullName>
    </recommendedName>
</protein>
<dbReference type="PANTHER" id="PTHR11346:SF147">
    <property type="entry name" value="GALECTIN"/>
    <property type="match status" value="1"/>
</dbReference>
<accession>A0A4Y2T9Q3</accession>
<feature type="domain" description="Galectin" evidence="4">
    <location>
        <begin position="21"/>
        <end position="155"/>
    </location>
</feature>
<evidence type="ECO:0000313" key="6">
    <source>
        <dbReference type="Proteomes" id="UP000499080"/>
    </source>
</evidence>
<dbReference type="Gene3D" id="2.60.120.200">
    <property type="match status" value="1"/>
</dbReference>
<evidence type="ECO:0000256" key="2">
    <source>
        <dbReference type="ARBA" id="ARBA00022737"/>
    </source>
</evidence>
<dbReference type="AlphaFoldDB" id="A0A4Y2T9Q3"/>
<sequence>LYWVHRIRTRLPPVYNPNIPYAYPIYDGLEPGMSISINGRPSSNPCKFTISLQKGEALYPPPDVAFRFDPRFFNRSIVRGVRYNGLWASEETSISHFPFQPGISFELVIRVEADKYSVSINGQHFIDFRHRLRPLEIFDTLYIENDVSISSIRFS</sequence>
<dbReference type="InterPro" id="IPR013320">
    <property type="entry name" value="ConA-like_dom_sf"/>
</dbReference>
<keyword evidence="6" id="KW-1185">Reference proteome</keyword>
<dbReference type="SUPFAM" id="SSF49899">
    <property type="entry name" value="Concanavalin A-like lectins/glucanases"/>
    <property type="match status" value="1"/>
</dbReference>
<dbReference type="FunFam" id="2.60.120.200:FF:000124">
    <property type="entry name" value="Galectin-4"/>
    <property type="match status" value="1"/>
</dbReference>